<comment type="caution">
    <text evidence="3">The sequence shown here is derived from an EMBL/GenBank/DDBJ whole genome shotgun (WGS) entry which is preliminary data.</text>
</comment>
<gene>
    <name evidence="3" type="ORF">PBS001_LOCUS7281</name>
</gene>
<dbReference type="PANTHER" id="PTHR14894:SF0">
    <property type="entry name" value="CDK5 REGULATORY SUBUNIT-ASSOCIATED PROTEIN 3"/>
    <property type="match status" value="1"/>
</dbReference>
<sequence>MTDKRKVPIDIHYKQLLETLLDRRIVPKRWLDQHKQIRDAIAALYSELPLDSDQLSQFQAKNLRYEDLHYYDCKFILQCLEQSDEGAAKNLFGQYTSPLLKKWRALVRQYEKNHVFVAESARCIAQNTAFEIPFLKMSIQQNEKQVADNNRKIADLTRNITEFKRKLEVSCTDIGITGEDFGEELRRLPRELPNIFDKVAKTICCDEIVSAITYHQALQNYLHNCEMPAMTSVAECSSSSFSKKGENSRKKGKKLTKVVGIVEEREVTTDEVAATPHNFFSALKELCSASDVVPEVHASFDYNAEAAEISWDISLGEDRTADVNEIDWGIEMVGSTEPIATSNNTPVEIDWGSTSSYMVKPVSDLNGAEGIYVVEPAPKVPATAETITRVGLLDDYDFRTRALNDLLELQAFLRQRKIELSGNNSVAFANQFQGFSSQLEQQSLEKVKEFEAAVNNAISLLTNKRLQQLVLLKTSERYFDRHVANLEMLTKHMDKCRREIQALENKNAALIDATKNVYPQISSLVATTKKLKKELEAVLPSLFKGYKVNIVGEVNSF</sequence>
<reference evidence="3 4" key="1">
    <citation type="submission" date="2021-11" db="EMBL/GenBank/DDBJ databases">
        <authorList>
            <person name="Islam A."/>
            <person name="Islam S."/>
            <person name="Flora M.S."/>
            <person name="Rahman M."/>
            <person name="Ziaur R.M."/>
            <person name="Epstein J.H."/>
            <person name="Hassan M."/>
            <person name="Klassen M."/>
            <person name="Woodard K."/>
            <person name="Webb A."/>
            <person name="Webby R.J."/>
            <person name="El Zowalaty M.E."/>
        </authorList>
    </citation>
    <scope>NUCLEOTIDE SEQUENCE [LARGE SCALE GENOMIC DNA]</scope>
    <source>
        <strain evidence="3">Pbs1</strain>
    </source>
</reference>
<organism evidence="3 4">
    <name type="scientific">Peronospora belbahrii</name>
    <dbReference type="NCBI Taxonomy" id="622444"/>
    <lineage>
        <taxon>Eukaryota</taxon>
        <taxon>Sar</taxon>
        <taxon>Stramenopiles</taxon>
        <taxon>Oomycota</taxon>
        <taxon>Peronosporomycetes</taxon>
        <taxon>Peronosporales</taxon>
        <taxon>Peronosporaceae</taxon>
        <taxon>Peronospora</taxon>
    </lineage>
</organism>
<protein>
    <recommendedName>
        <fullName evidence="5">CDK5 regulatory subunit-associated protein 3</fullName>
    </recommendedName>
</protein>
<evidence type="ECO:0000256" key="2">
    <source>
        <dbReference type="SAM" id="Coils"/>
    </source>
</evidence>
<keyword evidence="2" id="KW-0175">Coiled coil</keyword>
<keyword evidence="4" id="KW-1185">Reference proteome</keyword>
<evidence type="ECO:0000256" key="1">
    <source>
        <dbReference type="ARBA" id="ARBA00007478"/>
    </source>
</evidence>
<name>A0ABN8D8Q3_9STRA</name>
<dbReference type="Proteomes" id="UP001158986">
    <property type="component" value="Unassembled WGS sequence"/>
</dbReference>
<dbReference type="InterPro" id="IPR008491">
    <property type="entry name" value="CDK5RAP3"/>
</dbReference>
<evidence type="ECO:0000313" key="3">
    <source>
        <dbReference type="EMBL" id="CAH0520816.1"/>
    </source>
</evidence>
<evidence type="ECO:0000313" key="4">
    <source>
        <dbReference type="Proteomes" id="UP001158986"/>
    </source>
</evidence>
<dbReference type="PANTHER" id="PTHR14894">
    <property type="entry name" value="CDK5 REGULATORY SUBUNIT-ASSOCIATED PROTEIN 3"/>
    <property type="match status" value="1"/>
</dbReference>
<feature type="coiled-coil region" evidence="2">
    <location>
        <begin position="486"/>
        <end position="513"/>
    </location>
</feature>
<proteinExistence type="inferred from homology"/>
<feature type="coiled-coil region" evidence="2">
    <location>
        <begin position="139"/>
        <end position="166"/>
    </location>
</feature>
<accession>A0ABN8D8Q3</accession>
<comment type="similarity">
    <text evidence="1">Belongs to the CDK5RAP3 family.</text>
</comment>
<dbReference type="Pfam" id="PF05600">
    <property type="entry name" value="CDK5RAP3"/>
    <property type="match status" value="1"/>
</dbReference>
<evidence type="ECO:0008006" key="5">
    <source>
        <dbReference type="Google" id="ProtNLM"/>
    </source>
</evidence>
<dbReference type="EMBL" id="CAKLCB010000372">
    <property type="protein sequence ID" value="CAH0520816.1"/>
    <property type="molecule type" value="Genomic_DNA"/>
</dbReference>